<dbReference type="Gene3D" id="1.20.58.290">
    <property type="entry name" value="Hypothetical membrane protein ta0354_69_121"/>
    <property type="match status" value="1"/>
</dbReference>
<comment type="caution">
    <text evidence="3">The sequence shown here is derived from an EMBL/GenBank/DDBJ whole genome shotgun (WGS) entry which is preliminary data.</text>
</comment>
<reference evidence="3 4" key="1">
    <citation type="submission" date="2019-08" db="EMBL/GenBank/DDBJ databases">
        <title>Aureimonas fodiniaquatilis sp. nov., isolated from a coal mine wastewater.</title>
        <authorList>
            <person name="Kim W."/>
        </authorList>
    </citation>
    <scope>NUCLEOTIDE SEQUENCE [LARGE SCALE GENOMIC DNA]</scope>
    <source>
        <strain evidence="3 4">CAU 1482</strain>
    </source>
</reference>
<keyword evidence="4" id="KW-1185">Reference proteome</keyword>
<dbReference type="RefSeq" id="WP_149301560.1">
    <property type="nucleotide sequence ID" value="NZ_VTWH01000005.1"/>
</dbReference>
<proteinExistence type="predicted"/>
<dbReference type="SUPFAM" id="SSF50475">
    <property type="entry name" value="FMN-binding split barrel"/>
    <property type="match status" value="1"/>
</dbReference>
<name>A0A5B0DRI3_9HYPH</name>
<evidence type="ECO:0000259" key="2">
    <source>
        <dbReference type="Pfam" id="PF20766"/>
    </source>
</evidence>
<sequence>MIREVILTTVSSAGEAHIAPLGLVQAHESDNRHWIIAPFAPSRTLDNIAVSRIAIANYTDDPLIFAGCLTGRKDWPLTSVPGVAVPRLSAALAHDVLQVEAVEDHAQRPRFTCVIVQSATHAPFTGMNRARSAILELAILVSRLHILPKQKVQAEIAYLSIGLEKTAGPNEQLAWQWLMERVNAFYGTDGLK</sequence>
<evidence type="ECO:0000313" key="3">
    <source>
        <dbReference type="EMBL" id="KAA0968612.1"/>
    </source>
</evidence>
<dbReference type="InterPro" id="IPR007386">
    <property type="entry name" value="DUF447_N"/>
</dbReference>
<dbReference type="Gene3D" id="2.30.110.10">
    <property type="entry name" value="Electron Transport, Fmn-binding Protein, Chain A"/>
    <property type="match status" value="1"/>
</dbReference>
<evidence type="ECO:0000259" key="1">
    <source>
        <dbReference type="Pfam" id="PF04289"/>
    </source>
</evidence>
<evidence type="ECO:0000313" key="4">
    <source>
        <dbReference type="Proteomes" id="UP000324738"/>
    </source>
</evidence>
<dbReference type="Proteomes" id="UP000324738">
    <property type="component" value="Unassembled WGS sequence"/>
</dbReference>
<feature type="domain" description="DUF447" evidence="1">
    <location>
        <begin position="3"/>
        <end position="121"/>
    </location>
</feature>
<gene>
    <name evidence="3" type="ORF">FPY71_17195</name>
</gene>
<feature type="domain" description="DUF447" evidence="2">
    <location>
        <begin position="128"/>
        <end position="180"/>
    </location>
</feature>
<protein>
    <submittedName>
        <fullName evidence="3">DUF447 family protein</fullName>
    </submittedName>
</protein>
<dbReference type="OrthoDB" id="2112021at2"/>
<dbReference type="Pfam" id="PF20766">
    <property type="entry name" value="DUF447_C"/>
    <property type="match status" value="1"/>
</dbReference>
<dbReference type="EMBL" id="VTWH01000005">
    <property type="protein sequence ID" value="KAA0968612.1"/>
    <property type="molecule type" value="Genomic_DNA"/>
</dbReference>
<organism evidence="3 4">
    <name type="scientific">Aureimonas fodinaquatilis</name>
    <dbReference type="NCBI Taxonomy" id="2565783"/>
    <lineage>
        <taxon>Bacteria</taxon>
        <taxon>Pseudomonadati</taxon>
        <taxon>Pseudomonadota</taxon>
        <taxon>Alphaproteobacteria</taxon>
        <taxon>Hyphomicrobiales</taxon>
        <taxon>Aurantimonadaceae</taxon>
        <taxon>Aureimonas</taxon>
    </lineage>
</organism>
<dbReference type="InterPro" id="IPR049288">
    <property type="entry name" value="DUF447_C"/>
</dbReference>
<dbReference type="Pfam" id="PF04289">
    <property type="entry name" value="DUF447_N"/>
    <property type="match status" value="1"/>
</dbReference>
<accession>A0A5B0DRI3</accession>
<dbReference type="InterPro" id="IPR012349">
    <property type="entry name" value="Split_barrel_FMN-bd"/>
</dbReference>
<dbReference type="AlphaFoldDB" id="A0A5B0DRI3"/>